<dbReference type="GO" id="GO:0005634">
    <property type="term" value="C:nucleus"/>
    <property type="evidence" value="ECO:0007669"/>
    <property type="project" value="TreeGrafter"/>
</dbReference>
<reference evidence="8 9" key="1">
    <citation type="submission" date="2014-06" db="EMBL/GenBank/DDBJ databases">
        <authorList>
            <person name="Swart Estienne"/>
        </authorList>
    </citation>
    <scope>NUCLEOTIDE SEQUENCE [LARGE SCALE GENOMIC DNA]</scope>
    <source>
        <strain evidence="8 9">130c</strain>
    </source>
</reference>
<dbReference type="PANTHER" id="PTHR10943">
    <property type="entry name" value="26S PROTEASOME NON-ATPASE REGULATORY SUBUNIT"/>
    <property type="match status" value="1"/>
</dbReference>
<evidence type="ECO:0000313" key="9">
    <source>
        <dbReference type="Proteomes" id="UP000039865"/>
    </source>
</evidence>
<dbReference type="FunCoup" id="A0A078B9N8">
    <property type="interactions" value="703"/>
</dbReference>
<dbReference type="FunFam" id="1.25.10.10:FF:000017">
    <property type="entry name" value="26S proteasome non-ATPase regulatory subunit 1"/>
    <property type="match status" value="1"/>
</dbReference>
<dbReference type="GO" id="GO:0008540">
    <property type="term" value="C:proteasome regulatory particle, base subcomplex"/>
    <property type="evidence" value="ECO:0007669"/>
    <property type="project" value="UniProtKB-UniRule"/>
</dbReference>
<evidence type="ECO:0000256" key="4">
    <source>
        <dbReference type="PIRNR" id="PIRNR015947"/>
    </source>
</evidence>
<protein>
    <submittedName>
        <fullName evidence="8">Uncharacterized protein</fullName>
    </submittedName>
</protein>
<dbReference type="InParanoid" id="A0A078B9N8"/>
<comment type="similarity">
    <text evidence="1 4">Belongs to the proteasome subunit S1 family.</text>
</comment>
<dbReference type="Proteomes" id="UP000039865">
    <property type="component" value="Unassembled WGS sequence"/>
</dbReference>
<dbReference type="Pfam" id="PF21505">
    <property type="entry name" value="RPN2_N"/>
    <property type="match status" value="1"/>
</dbReference>
<dbReference type="GO" id="GO:0043161">
    <property type="term" value="P:proteasome-mediated ubiquitin-dependent protein catabolic process"/>
    <property type="evidence" value="ECO:0007669"/>
    <property type="project" value="TreeGrafter"/>
</dbReference>
<dbReference type="AlphaFoldDB" id="A0A078B9N8"/>
<organism evidence="8 9">
    <name type="scientific">Stylonychia lemnae</name>
    <name type="common">Ciliate</name>
    <dbReference type="NCBI Taxonomy" id="5949"/>
    <lineage>
        <taxon>Eukaryota</taxon>
        <taxon>Sar</taxon>
        <taxon>Alveolata</taxon>
        <taxon>Ciliophora</taxon>
        <taxon>Intramacronucleata</taxon>
        <taxon>Spirotrichea</taxon>
        <taxon>Stichotrichia</taxon>
        <taxon>Sporadotrichida</taxon>
        <taxon>Oxytrichidae</taxon>
        <taxon>Stylonychinae</taxon>
        <taxon>Stylonychia</taxon>
    </lineage>
</organism>
<dbReference type="EMBL" id="CCKQ01018329">
    <property type="protein sequence ID" value="CDW90283.1"/>
    <property type="molecule type" value="Genomic_DNA"/>
</dbReference>
<sequence>MSLAFLDGGKQASAQAALAMLNDPEKDIQVYALQKLDHIVHYAWHEIADHVSKIEAFFDDNTFPQRELAASIASKVFYYLEAYEESLRLALEAGDKFDLNSQNQYTETLIHKCIDNYIERRVQIVDHKADDLQIDPKMENVVNRMFDRCFRDGCYNQAIGIALESRRLDKIKESIERSNDVEEKLAYAFTIAQNQVRIKSFRTEILRLLLLIYEQKQGGRFDYYKIVKCQFILNIPEATGILLKRIVASEDFLVAYQIAFDILDNENQSFTKQVSENLTGGDVDDLVRTRVAQIQQIFTGEVRDRLYLQFLKKNNHTDMLILTKIKEKIGQRNSITHGSCIWANGIMNAYTTNDSFLRDNLQWAAIATNWNRFNATATLGMIHMGNKKEAMAILNPYFTGSVAEGQSSSPYSTAGAYYAYGLINANQYNQEVVQYFLDGFRNSGQNEAIQHGICLGLGLTAMATKNEAIYTELRDVLFNNADSAVIGEAAGYSLGLVMLGSADDNAIQEIITHANDSKHEKIIRSLSISLALIMYGKEDNADVLIEQMVRSKDSIMRYGAMFAIGCAYAGTNNNDAVKKLLHYAVSDVSDDVKRAALMNLGFLLFRKPEKIPELVKQLAESYNPHLRYGAAFAVGIGCAGTGLHEAIKLLAPLTNDQVDFVRQGALIALSMVFIQITEAQEPKVATIKKLYTKTIEDKHEEILSRMGAIIAQGIINSAGRNATISLTTRDGSLRQNAVVGLVLFMQHWYWYPLLNFLSLSLTPTALIGVSDNLKVPKSFHFTSSAKPSTYKYPDFLKREEGKEKEKVETAVLSTTAKVKARAGRKQKADGAQDAPTLIDTTTAKADEEMLTEEEKKKKEEEEKKAKEPEPEFQELKNPSRILKAQEKKILYKGDQRWYPVLENRFSGFVVLRDQQPNSEEREQYYDDEERDPNAPNPDKQSDLDIPEEFEFDPAVQNAQ</sequence>
<dbReference type="OrthoDB" id="261572at2759"/>
<dbReference type="Pfam" id="PF13646">
    <property type="entry name" value="HEAT_2"/>
    <property type="match status" value="1"/>
</dbReference>
<dbReference type="GO" id="GO:0034515">
    <property type="term" value="C:proteasome storage granule"/>
    <property type="evidence" value="ECO:0007669"/>
    <property type="project" value="TreeGrafter"/>
</dbReference>
<accession>A0A078B9N8</accession>
<evidence type="ECO:0000256" key="5">
    <source>
        <dbReference type="SAM" id="MobiDB-lite"/>
    </source>
</evidence>
<dbReference type="InterPro" id="IPR016642">
    <property type="entry name" value="26S_Psome_Rpn2"/>
</dbReference>
<dbReference type="PIRSF" id="PIRSF015947">
    <property type="entry name" value="26S_Psome_Rpn2"/>
    <property type="match status" value="1"/>
</dbReference>
<dbReference type="OMA" id="IMFGRQE"/>
<dbReference type="GO" id="GO:0030234">
    <property type="term" value="F:enzyme regulator activity"/>
    <property type="evidence" value="ECO:0007669"/>
    <property type="project" value="UniProtKB-UniRule"/>
</dbReference>
<dbReference type="InterPro" id="IPR048570">
    <property type="entry name" value="PSMD1_RPN2_N"/>
</dbReference>
<dbReference type="InterPro" id="IPR011989">
    <property type="entry name" value="ARM-like"/>
</dbReference>
<evidence type="ECO:0000313" key="8">
    <source>
        <dbReference type="EMBL" id="CDW90283.1"/>
    </source>
</evidence>
<dbReference type="Gene3D" id="1.25.10.10">
    <property type="entry name" value="Leucine-rich Repeat Variant"/>
    <property type="match status" value="1"/>
</dbReference>
<proteinExistence type="inferred from homology"/>
<dbReference type="PANTHER" id="PTHR10943:SF2">
    <property type="entry name" value="26S PROTEASOME NON-ATPASE REGULATORY SUBUNIT 1"/>
    <property type="match status" value="1"/>
</dbReference>
<keyword evidence="3 4" id="KW-0647">Proteasome</keyword>
<feature type="domain" description="26S proteasome non-ATPase regulatory subunit 1/RPN2 N-terminal" evidence="7">
    <location>
        <begin position="13"/>
        <end position="315"/>
    </location>
</feature>
<dbReference type="Pfam" id="PF18004">
    <property type="entry name" value="RPN2_C"/>
    <property type="match status" value="1"/>
</dbReference>
<evidence type="ECO:0000259" key="6">
    <source>
        <dbReference type="Pfam" id="PF18004"/>
    </source>
</evidence>
<evidence type="ECO:0000256" key="3">
    <source>
        <dbReference type="ARBA" id="ARBA00022942"/>
    </source>
</evidence>
<dbReference type="GO" id="GO:0042176">
    <property type="term" value="P:regulation of protein catabolic process"/>
    <property type="evidence" value="ECO:0007669"/>
    <property type="project" value="UniProtKB-UniRule"/>
</dbReference>
<keyword evidence="9" id="KW-1185">Reference proteome</keyword>
<evidence type="ECO:0000259" key="7">
    <source>
        <dbReference type="Pfam" id="PF21505"/>
    </source>
</evidence>
<dbReference type="SUPFAM" id="SSF48371">
    <property type="entry name" value="ARM repeat"/>
    <property type="match status" value="1"/>
</dbReference>
<gene>
    <name evidence="8" type="primary">Contig18704.g902</name>
    <name evidence="8" type="ORF">STYLEM_19425</name>
</gene>
<feature type="compositionally biased region" description="Basic and acidic residues" evidence="5">
    <location>
        <begin position="844"/>
        <end position="869"/>
    </location>
</feature>
<feature type="region of interest" description="Disordered" evidence="5">
    <location>
        <begin position="818"/>
        <end position="879"/>
    </location>
</feature>
<feature type="region of interest" description="Disordered" evidence="5">
    <location>
        <begin position="911"/>
        <end position="959"/>
    </location>
</feature>
<dbReference type="InterPro" id="IPR016024">
    <property type="entry name" value="ARM-type_fold"/>
</dbReference>
<keyword evidence="2" id="KW-0677">Repeat</keyword>
<evidence type="ECO:0000256" key="2">
    <source>
        <dbReference type="ARBA" id="ARBA00022737"/>
    </source>
</evidence>
<feature type="domain" description="26S proteasome regulatory subunit RPN2 C-terminal" evidence="6">
    <location>
        <begin position="764"/>
        <end position="920"/>
    </location>
</feature>
<dbReference type="InterPro" id="IPR040623">
    <property type="entry name" value="RPN2_C"/>
</dbReference>
<evidence type="ECO:0000256" key="1">
    <source>
        <dbReference type="ARBA" id="ARBA00006308"/>
    </source>
</evidence>
<name>A0A078B9N8_STYLE</name>